<name>A0A6I1FC91_9BACI</name>
<organism evidence="1 2">
    <name type="scientific">Bacillus aerolatus</name>
    <dbReference type="NCBI Taxonomy" id="2653354"/>
    <lineage>
        <taxon>Bacteria</taxon>
        <taxon>Bacillati</taxon>
        <taxon>Bacillota</taxon>
        <taxon>Bacilli</taxon>
        <taxon>Bacillales</taxon>
        <taxon>Bacillaceae</taxon>
        <taxon>Bacillus</taxon>
    </lineage>
</organism>
<dbReference type="Proteomes" id="UP000429595">
    <property type="component" value="Unassembled WGS sequence"/>
</dbReference>
<protein>
    <submittedName>
        <fullName evidence="1">Uncharacterized protein</fullName>
    </submittedName>
</protein>
<sequence>MELKSSLQENMKQGDPFIERMDKVFASLRADFDVASAQSSKKRIAELKKIHVDSTKKVSTLAIQCQESNGFIKGLRGTGKSHLLLLARDKVNTESNHLCIYINLQEHLNIGGSVVVQERFYVWALLKQLKRQLFYIIDQKEDENTTITNIAKNLARFFLIDKEKEIEHKLMSIFQKLENLIRIGEEELHLFSFQKKDAQRLESNDAWGLGGEVSKGKTKLKAKWNESRKETDSTEIGYRVEKILDTDGLKTFLIEIVNVLNINGITFFYDEWSMLTNKDQETLSVLIRALSSSPIFHWIAYIPYKSSLGVLEQLADMPHNIDLDLQFIFEEDNKVCTNYFKEFIDNRLKLVFESDVFKAHALIRPSVLEIMVKSCMGNTRDFGVMLNKAWNNFRQDYLVTQKNKVISKKHVERAIKSLAEEKQDNLRAKSSSKYSERLWIEIAKFISEKKHTHFCIELSDKNVDFIKEEEFIDLLYHRLVHLRKKDYPPKDGEKNRLSIYAADVSVLFYQIFEVRSENKKIKLVTDLSTIHNRTRRYIFNIERCINEFRMEQGKQVQCAACRKIITEEMKLAWEKGICIYCMTPFLNEDNTLKVTLT</sequence>
<accession>A0A6I1FC91</accession>
<dbReference type="AlphaFoldDB" id="A0A6I1FC91"/>
<dbReference type="EMBL" id="WEIO01000010">
    <property type="protein sequence ID" value="KAB7704913.1"/>
    <property type="molecule type" value="Genomic_DNA"/>
</dbReference>
<dbReference type="RefSeq" id="WP_152153479.1">
    <property type="nucleotide sequence ID" value="NZ_WEIO01000010.1"/>
</dbReference>
<gene>
    <name evidence="1" type="ORF">F9802_15215</name>
</gene>
<keyword evidence="2" id="KW-1185">Reference proteome</keyword>
<evidence type="ECO:0000313" key="2">
    <source>
        <dbReference type="Proteomes" id="UP000429595"/>
    </source>
</evidence>
<evidence type="ECO:0000313" key="1">
    <source>
        <dbReference type="EMBL" id="KAB7704913.1"/>
    </source>
</evidence>
<comment type="caution">
    <text evidence="1">The sequence shown here is derived from an EMBL/GenBank/DDBJ whole genome shotgun (WGS) entry which is preliminary data.</text>
</comment>
<reference evidence="1 2" key="1">
    <citation type="submission" date="2019-10" db="EMBL/GenBank/DDBJ databases">
        <title>Bacillus aerolatum sp. nov., isolated from bioaerosol of sport playgrounds.</title>
        <authorList>
            <person name="Chen P."/>
            <person name="Zhang G."/>
        </authorList>
    </citation>
    <scope>NUCLEOTIDE SEQUENCE [LARGE SCALE GENOMIC DNA]</scope>
    <source>
        <strain evidence="1 2">CX253</strain>
    </source>
</reference>
<proteinExistence type="predicted"/>